<evidence type="ECO:0000256" key="3">
    <source>
        <dbReference type="ARBA" id="ARBA00022969"/>
    </source>
</evidence>
<reference evidence="4 5" key="1">
    <citation type="submission" date="2019-03" db="EMBL/GenBank/DDBJ databases">
        <title>Complete genome sequence of Paenisporosarcina antarctica CGMCC 1.6503T.</title>
        <authorList>
            <person name="Rong J.-C."/>
            <person name="Chi N.-Y."/>
            <person name="Zhang Q.-F."/>
        </authorList>
    </citation>
    <scope>NUCLEOTIDE SEQUENCE [LARGE SCALE GENOMIC DNA]</scope>
    <source>
        <strain evidence="4 5">CGMCC 1.6503</strain>
    </source>
</reference>
<dbReference type="Proteomes" id="UP000294292">
    <property type="component" value="Chromosome"/>
</dbReference>
<keyword evidence="3" id="KW-0749">Sporulation</keyword>
<dbReference type="EMBL" id="CP038015">
    <property type="protein sequence ID" value="QBP41097.1"/>
    <property type="molecule type" value="Genomic_DNA"/>
</dbReference>
<evidence type="ECO:0000313" key="5">
    <source>
        <dbReference type="Proteomes" id="UP000294292"/>
    </source>
</evidence>
<dbReference type="HAMAP" id="MF_00667">
    <property type="entry name" value="SspH"/>
    <property type="match status" value="1"/>
</dbReference>
<proteinExistence type="inferred from homology"/>
<comment type="similarity">
    <text evidence="2">Belongs to the SspH family.</text>
</comment>
<evidence type="ECO:0000256" key="2">
    <source>
        <dbReference type="ARBA" id="ARBA00006573"/>
    </source>
</evidence>
<accession>A0A4P6ZXG1</accession>
<dbReference type="GO" id="GO:0042601">
    <property type="term" value="C:endospore-forming forespore"/>
    <property type="evidence" value="ECO:0007669"/>
    <property type="project" value="InterPro"/>
</dbReference>
<dbReference type="InterPro" id="IPR012610">
    <property type="entry name" value="SASP_SspH"/>
</dbReference>
<dbReference type="RefSeq" id="WP_134209754.1">
    <property type="nucleotide sequence ID" value="NZ_CP038015.1"/>
</dbReference>
<evidence type="ECO:0000313" key="4">
    <source>
        <dbReference type="EMBL" id="QBP41097.1"/>
    </source>
</evidence>
<dbReference type="Pfam" id="PF08141">
    <property type="entry name" value="SspH"/>
    <property type="match status" value="1"/>
</dbReference>
<comment type="subcellular location">
    <subcellularLocation>
        <location evidence="1">Spore core</location>
    </subcellularLocation>
</comment>
<dbReference type="NCBIfam" id="TIGR02861">
    <property type="entry name" value="SASP_H"/>
    <property type="match status" value="1"/>
</dbReference>
<gene>
    <name evidence="4" type="ORF">E2636_08145</name>
</gene>
<dbReference type="GO" id="GO:0030435">
    <property type="term" value="P:sporulation resulting in formation of a cellular spore"/>
    <property type="evidence" value="ECO:0007669"/>
    <property type="project" value="UniProtKB-KW"/>
</dbReference>
<protein>
    <submittedName>
        <fullName evidence="4">H-type small acid-soluble spore protein</fullName>
    </submittedName>
</protein>
<dbReference type="AlphaFoldDB" id="A0A4P6ZXG1"/>
<dbReference type="GO" id="GO:0030436">
    <property type="term" value="P:asexual sporulation"/>
    <property type="evidence" value="ECO:0007669"/>
    <property type="project" value="InterPro"/>
</dbReference>
<keyword evidence="5" id="KW-1185">Reference proteome</keyword>
<dbReference type="KEGG" id="panc:E2636_08145"/>
<dbReference type="OrthoDB" id="1683648at2"/>
<evidence type="ECO:0000256" key="1">
    <source>
        <dbReference type="ARBA" id="ARBA00004288"/>
    </source>
</evidence>
<name>A0A4P6ZXG1_9BACL</name>
<organism evidence="4 5">
    <name type="scientific">Paenisporosarcina antarctica</name>
    <dbReference type="NCBI Taxonomy" id="417367"/>
    <lineage>
        <taxon>Bacteria</taxon>
        <taxon>Bacillati</taxon>
        <taxon>Bacillota</taxon>
        <taxon>Bacilli</taxon>
        <taxon>Bacillales</taxon>
        <taxon>Caryophanaceae</taxon>
        <taxon>Paenisporosarcina</taxon>
    </lineage>
</organism>
<sequence>MNAQRAQEIASSPILAEVFCDGIPIYIQHVDENKGRARIYPLNEPENEQEVSLANLIEQ</sequence>